<evidence type="ECO:0008006" key="3">
    <source>
        <dbReference type="Google" id="ProtNLM"/>
    </source>
</evidence>
<dbReference type="Proteomes" id="UP000208104">
    <property type="component" value="Segment"/>
</dbReference>
<evidence type="ECO:0000313" key="1">
    <source>
        <dbReference type="EMBL" id="ALA07167.1"/>
    </source>
</evidence>
<dbReference type="EMBL" id="KT151955">
    <property type="protein sequence ID" value="ALA07167.1"/>
    <property type="molecule type" value="Genomic_DNA"/>
</dbReference>
<dbReference type="GeneID" id="26625985"/>
<name>A0A0K2CMX0_9CAUD</name>
<reference evidence="1 2" key="1">
    <citation type="journal article" date="2015" name="Genome Announc.">
        <title>Genome Sequences of Five Additional Brevibacillus laterosporus Bacteriophages.</title>
        <authorList>
            <person name="Merrill B.D."/>
            <person name="Berg J.A."/>
            <person name="Graves K.A."/>
            <person name="Ward A.T."/>
            <person name="Hilton J.A."/>
            <person name="Wake B.N."/>
            <person name="Grose J.H."/>
            <person name="Breakwell D.P."/>
            <person name="Burnett S.H."/>
        </authorList>
    </citation>
    <scope>NUCLEOTIDE SEQUENCE [LARGE SCALE GENOMIC DNA]</scope>
</reference>
<dbReference type="RefSeq" id="YP_009199098.1">
    <property type="nucleotide sequence ID" value="NC_028805.1"/>
</dbReference>
<dbReference type="KEGG" id="vg:26625985"/>
<keyword evidence="2" id="KW-1185">Reference proteome</keyword>
<proteinExistence type="predicted"/>
<sequence>MKRWIDVAPLDWFYRDVLDATRLFTDSTGKNPIINGMFYNGFESGFGRVVKRFITIEGQREFLIPEYNYHVDNPMYVNVNGIDIIPESIETGKVTLSTPLSAGIEVVCIAYGKVAYRQEGCVTTPFTSCSDVQAPYADLKNSATYKFSLSYPVETCSVLGVKLKRILVEMYSSDDADKKITEAIGWRRDVFVVHKGRVYLPAMYNGFPAKVGYNYMDKGVVKHTTETVLVEASCVKYNDRFFPNVRLRRAEFFVFMSRIRENFYNRFTDRQYIQNPAPQRYIADKREWSDEWYAPDVLSTLDEKFLDGCYVFPLYEDDKFEPEECVTRAEAVTYLNRFIEWSIERFR</sequence>
<gene>
    <name evidence="1" type="ORF">JENST_37</name>
</gene>
<evidence type="ECO:0000313" key="2">
    <source>
        <dbReference type="Proteomes" id="UP000208104"/>
    </source>
</evidence>
<accession>A0A0K2CMX0</accession>
<organism evidence="1 2">
    <name type="scientific">Brevibacillus phage Jenst</name>
    <dbReference type="NCBI Taxonomy" id="1691954"/>
    <lineage>
        <taxon>Viruses</taxon>
        <taxon>Duplodnaviria</taxon>
        <taxon>Heunggongvirae</taxon>
        <taxon>Uroviricota</taxon>
        <taxon>Caudoviricetes</taxon>
        <taxon>Jenstvirus</taxon>
        <taxon>Jenstvirus jenst</taxon>
    </lineage>
</organism>
<protein>
    <recommendedName>
        <fullName evidence="3">SLH domain-containing protein</fullName>
    </recommendedName>
</protein>